<dbReference type="InterPro" id="IPR003954">
    <property type="entry name" value="RRM_euk-type"/>
</dbReference>
<proteinExistence type="predicted"/>
<accession>A0A9P0ZC57</accession>
<dbReference type="GO" id="GO:0003723">
    <property type="term" value="F:RNA binding"/>
    <property type="evidence" value="ECO:0007669"/>
    <property type="project" value="UniProtKB-UniRule"/>
</dbReference>
<dbReference type="SUPFAM" id="SSF54928">
    <property type="entry name" value="RNA-binding domain, RBD"/>
    <property type="match status" value="1"/>
</dbReference>
<dbReference type="Gene3D" id="3.30.70.330">
    <property type="match status" value="1"/>
</dbReference>
<dbReference type="InterPro" id="IPR012677">
    <property type="entry name" value="Nucleotide-bd_a/b_plait_sf"/>
</dbReference>
<evidence type="ECO:0000259" key="4">
    <source>
        <dbReference type="PROSITE" id="PS50102"/>
    </source>
</evidence>
<dbReference type="EMBL" id="CAMAPE010000032">
    <property type="protein sequence ID" value="CAH9094922.1"/>
    <property type="molecule type" value="Genomic_DNA"/>
</dbReference>
<evidence type="ECO:0000256" key="3">
    <source>
        <dbReference type="SAM" id="MobiDB-lite"/>
    </source>
</evidence>
<dbReference type="Proteomes" id="UP001152484">
    <property type="component" value="Unassembled WGS sequence"/>
</dbReference>
<protein>
    <recommendedName>
        <fullName evidence="4">RRM domain-containing protein</fullName>
    </recommendedName>
</protein>
<keyword evidence="6" id="KW-1185">Reference proteome</keyword>
<dbReference type="Pfam" id="PF00076">
    <property type="entry name" value="RRM_1"/>
    <property type="match status" value="1"/>
</dbReference>
<keyword evidence="1 2" id="KW-0694">RNA-binding</keyword>
<dbReference type="CDD" id="cd21608">
    <property type="entry name" value="RRM2_NsCP33_like"/>
    <property type="match status" value="1"/>
</dbReference>
<name>A0A9P0ZC57_CUSEU</name>
<feature type="region of interest" description="Disordered" evidence="3">
    <location>
        <begin position="194"/>
        <end position="218"/>
    </location>
</feature>
<evidence type="ECO:0000313" key="6">
    <source>
        <dbReference type="Proteomes" id="UP001152484"/>
    </source>
</evidence>
<dbReference type="SMART" id="SM00360">
    <property type="entry name" value="RRM"/>
    <property type="match status" value="1"/>
</dbReference>
<dbReference type="InterPro" id="IPR035979">
    <property type="entry name" value="RBD_domain_sf"/>
</dbReference>
<reference evidence="5" key="1">
    <citation type="submission" date="2022-07" db="EMBL/GenBank/DDBJ databases">
        <authorList>
            <person name="Macas J."/>
            <person name="Novak P."/>
            <person name="Neumann P."/>
        </authorList>
    </citation>
    <scope>NUCLEOTIDE SEQUENCE</scope>
</reference>
<evidence type="ECO:0000313" key="5">
    <source>
        <dbReference type="EMBL" id="CAH9094922.1"/>
    </source>
</evidence>
<evidence type="ECO:0000256" key="1">
    <source>
        <dbReference type="ARBA" id="ARBA00022884"/>
    </source>
</evidence>
<dbReference type="OrthoDB" id="439808at2759"/>
<dbReference type="InterPro" id="IPR052462">
    <property type="entry name" value="SLIRP/GR-RBP-like"/>
</dbReference>
<dbReference type="InterPro" id="IPR048289">
    <property type="entry name" value="RRM2_NsCP33-like"/>
</dbReference>
<feature type="domain" description="RRM" evidence="4">
    <location>
        <begin position="41"/>
        <end position="119"/>
    </location>
</feature>
<dbReference type="PROSITE" id="PS50102">
    <property type="entry name" value="RRM"/>
    <property type="match status" value="1"/>
</dbReference>
<dbReference type="PANTHER" id="PTHR48027">
    <property type="entry name" value="HETEROGENEOUS NUCLEAR RIBONUCLEOPROTEIN 87F-RELATED"/>
    <property type="match status" value="1"/>
</dbReference>
<dbReference type="SMART" id="SM00361">
    <property type="entry name" value="RRM_1"/>
    <property type="match status" value="1"/>
</dbReference>
<evidence type="ECO:0000256" key="2">
    <source>
        <dbReference type="PROSITE-ProRule" id="PRU00176"/>
    </source>
</evidence>
<dbReference type="InterPro" id="IPR000504">
    <property type="entry name" value="RRM_dom"/>
</dbReference>
<sequence>MAFFSKSGNILRQVISKPQINHGISASSPLVFQIPRFMSSSKLFVGGISWGTNDSSLTDAFSKYGDVVEARVITDRETGRSRGFGFVTFNSVEDASAAIQALDGQMLDGRPVRVNFANEKPRGFGGGGYGGSGGGYGGGGNYGSGGGYGSGYGGGSGSFGTEGSGGNRYDIGSGSLGYGSDNFVSGASDGNAFASSGFGGNEAGEAGDDQNDDCIKRA</sequence>
<comment type="caution">
    <text evidence="5">The sequence shown here is derived from an EMBL/GenBank/DDBJ whole genome shotgun (WGS) entry which is preliminary data.</text>
</comment>
<dbReference type="AlphaFoldDB" id="A0A9P0ZC57"/>
<gene>
    <name evidence="5" type="ORF">CEURO_LOCUS12940</name>
</gene>
<organism evidence="5 6">
    <name type="scientific">Cuscuta europaea</name>
    <name type="common">European dodder</name>
    <dbReference type="NCBI Taxonomy" id="41803"/>
    <lineage>
        <taxon>Eukaryota</taxon>
        <taxon>Viridiplantae</taxon>
        <taxon>Streptophyta</taxon>
        <taxon>Embryophyta</taxon>
        <taxon>Tracheophyta</taxon>
        <taxon>Spermatophyta</taxon>
        <taxon>Magnoliopsida</taxon>
        <taxon>eudicotyledons</taxon>
        <taxon>Gunneridae</taxon>
        <taxon>Pentapetalae</taxon>
        <taxon>asterids</taxon>
        <taxon>lamiids</taxon>
        <taxon>Solanales</taxon>
        <taxon>Convolvulaceae</taxon>
        <taxon>Cuscuteae</taxon>
        <taxon>Cuscuta</taxon>
        <taxon>Cuscuta subgen. Cuscuta</taxon>
    </lineage>
</organism>